<evidence type="ECO:0000313" key="5">
    <source>
        <dbReference type="EMBL" id="MFC4134377.1"/>
    </source>
</evidence>
<gene>
    <name evidence="5" type="ORF">ACFOZ4_27515</name>
</gene>
<organism evidence="5 6">
    <name type="scientific">Hamadaea flava</name>
    <dbReference type="NCBI Taxonomy" id="1742688"/>
    <lineage>
        <taxon>Bacteria</taxon>
        <taxon>Bacillati</taxon>
        <taxon>Actinomycetota</taxon>
        <taxon>Actinomycetes</taxon>
        <taxon>Micromonosporales</taxon>
        <taxon>Micromonosporaceae</taxon>
        <taxon>Hamadaea</taxon>
    </lineage>
</organism>
<dbReference type="SMART" id="SM00644">
    <property type="entry name" value="Ami_2"/>
    <property type="match status" value="1"/>
</dbReference>
<protein>
    <submittedName>
        <fullName evidence="5">Peptidoglycan-binding protein</fullName>
    </submittedName>
</protein>
<dbReference type="SUPFAM" id="SSF47090">
    <property type="entry name" value="PGBD-like"/>
    <property type="match status" value="2"/>
</dbReference>
<dbReference type="InterPro" id="IPR006311">
    <property type="entry name" value="TAT_signal"/>
</dbReference>
<feature type="domain" description="N-acetylmuramoyl-L-alanine amidase" evidence="3">
    <location>
        <begin position="51"/>
        <end position="199"/>
    </location>
</feature>
<evidence type="ECO:0000259" key="3">
    <source>
        <dbReference type="SMART" id="SM00644"/>
    </source>
</evidence>
<dbReference type="SUPFAM" id="SSF55846">
    <property type="entry name" value="N-acetylmuramoyl-L-alanine amidase-like"/>
    <property type="match status" value="1"/>
</dbReference>
<evidence type="ECO:0000259" key="4">
    <source>
        <dbReference type="SMART" id="SM00701"/>
    </source>
</evidence>
<name>A0ABV8LTI8_9ACTN</name>
<accession>A0ABV8LTI8</accession>
<dbReference type="InterPro" id="IPR036366">
    <property type="entry name" value="PGBDSf"/>
</dbReference>
<dbReference type="InterPro" id="IPR036505">
    <property type="entry name" value="Amidase/PGRP_sf"/>
</dbReference>
<dbReference type="CDD" id="cd06583">
    <property type="entry name" value="PGRP"/>
    <property type="match status" value="1"/>
</dbReference>
<evidence type="ECO:0000256" key="1">
    <source>
        <dbReference type="ARBA" id="ARBA00007553"/>
    </source>
</evidence>
<dbReference type="Gene3D" id="3.40.80.10">
    <property type="entry name" value="Peptidoglycan recognition protein-like"/>
    <property type="match status" value="1"/>
</dbReference>
<dbReference type="EMBL" id="JBHSAY010000015">
    <property type="protein sequence ID" value="MFC4134377.1"/>
    <property type="molecule type" value="Genomic_DNA"/>
</dbReference>
<reference evidence="6" key="1">
    <citation type="journal article" date="2019" name="Int. J. Syst. Evol. Microbiol.">
        <title>The Global Catalogue of Microorganisms (GCM) 10K type strain sequencing project: providing services to taxonomists for standard genome sequencing and annotation.</title>
        <authorList>
            <consortium name="The Broad Institute Genomics Platform"/>
            <consortium name="The Broad Institute Genome Sequencing Center for Infectious Disease"/>
            <person name="Wu L."/>
            <person name="Ma J."/>
        </authorList>
    </citation>
    <scope>NUCLEOTIDE SEQUENCE [LARGE SCALE GENOMIC DNA]</scope>
    <source>
        <strain evidence="6">CGMCC 4.7289</strain>
    </source>
</reference>
<feature type="signal peptide" evidence="2">
    <location>
        <begin position="1"/>
        <end position="33"/>
    </location>
</feature>
<dbReference type="SMART" id="SM00701">
    <property type="entry name" value="PGRP"/>
    <property type="match status" value="1"/>
</dbReference>
<dbReference type="InterPro" id="IPR006619">
    <property type="entry name" value="PGRP_domain_met/bac"/>
</dbReference>
<dbReference type="PANTHER" id="PTHR11022:SF41">
    <property type="entry name" value="PEPTIDOGLYCAN-RECOGNITION PROTEIN LC-RELATED"/>
    <property type="match status" value="1"/>
</dbReference>
<dbReference type="Proteomes" id="UP001595816">
    <property type="component" value="Unassembled WGS sequence"/>
</dbReference>
<keyword evidence="2" id="KW-0732">Signal</keyword>
<dbReference type="InterPro" id="IPR002502">
    <property type="entry name" value="Amidase_domain"/>
</dbReference>
<dbReference type="Pfam" id="PF01510">
    <property type="entry name" value="Amidase_2"/>
    <property type="match status" value="1"/>
</dbReference>
<proteinExistence type="inferred from homology"/>
<dbReference type="InterPro" id="IPR002477">
    <property type="entry name" value="Peptidoglycan-bd-like"/>
</dbReference>
<evidence type="ECO:0000313" key="6">
    <source>
        <dbReference type="Proteomes" id="UP001595816"/>
    </source>
</evidence>
<dbReference type="PANTHER" id="PTHR11022">
    <property type="entry name" value="PEPTIDOGLYCAN RECOGNITION PROTEIN"/>
    <property type="match status" value="1"/>
</dbReference>
<dbReference type="InterPro" id="IPR036365">
    <property type="entry name" value="PGBD-like_sf"/>
</dbReference>
<keyword evidence="6" id="KW-1185">Reference proteome</keyword>
<feature type="chain" id="PRO_5045809600" evidence="2">
    <location>
        <begin position="34"/>
        <end position="373"/>
    </location>
</feature>
<dbReference type="PROSITE" id="PS51318">
    <property type="entry name" value="TAT"/>
    <property type="match status" value="1"/>
</dbReference>
<dbReference type="Gene3D" id="1.10.101.10">
    <property type="entry name" value="PGBD-like superfamily/PGBD"/>
    <property type="match status" value="2"/>
</dbReference>
<sequence>MALTPSRRSLFKGGLVAGAGALLPLTAATAAFADDDAFDFIIDCDSWGARPPSGSLVMRTGTTRKIVIHHMAFPNVTDYSREHALALAKSCQNLHMDKNGWSDTGQHFTISRGGYVLEGRHRSFEGLKSGQAQVTSAHCVGENTQSIGIENEGTYIDETPPEALLDSLVKLSATICTQYKIHAHNMFGHWDWNSTQCPGIAFYRLFPELRRRVAVAIGTPLSEVPERTWPDIFTSSAGQTVVLTKYLLRNQGYTTLTTNGTFDAGLLAAVQDWQGKHGITVESDGTVSDPTWETLAVDVDKDAVGEHVAGLQFVLANKGYQVAVTGAYDHDTMKAVQEMQRLHGLPANGKVDLSTWCAVAGGIVKDEFQGTLH</sequence>
<comment type="caution">
    <text evidence="5">The sequence shown here is derived from an EMBL/GenBank/DDBJ whole genome shotgun (WGS) entry which is preliminary data.</text>
</comment>
<feature type="domain" description="Peptidoglycan recognition protein family" evidence="4">
    <location>
        <begin position="41"/>
        <end position="188"/>
    </location>
</feature>
<dbReference type="Pfam" id="PF01471">
    <property type="entry name" value="PG_binding_1"/>
    <property type="match status" value="2"/>
</dbReference>
<dbReference type="InterPro" id="IPR015510">
    <property type="entry name" value="PGRP"/>
</dbReference>
<evidence type="ECO:0000256" key="2">
    <source>
        <dbReference type="SAM" id="SignalP"/>
    </source>
</evidence>
<dbReference type="RefSeq" id="WP_253761462.1">
    <property type="nucleotide sequence ID" value="NZ_JAMZDZ010000001.1"/>
</dbReference>
<comment type="similarity">
    <text evidence="1">Belongs to the N-acetylmuramoyl-L-alanine amidase 2 family.</text>
</comment>